<evidence type="ECO:0000256" key="7">
    <source>
        <dbReference type="SAM" id="Phobius"/>
    </source>
</evidence>
<dbReference type="GO" id="GO:0022857">
    <property type="term" value="F:transmembrane transporter activity"/>
    <property type="evidence" value="ECO:0007669"/>
    <property type="project" value="InterPro"/>
</dbReference>
<keyword evidence="5 7" id="KW-0472">Membrane</keyword>
<feature type="transmembrane region" description="Helical" evidence="7">
    <location>
        <begin position="130"/>
        <end position="152"/>
    </location>
</feature>
<dbReference type="GO" id="GO:0016020">
    <property type="term" value="C:membrane"/>
    <property type="evidence" value="ECO:0007669"/>
    <property type="project" value="UniProtKB-SubCell"/>
</dbReference>
<evidence type="ECO:0000313" key="9">
    <source>
        <dbReference type="Proteomes" id="UP000317257"/>
    </source>
</evidence>
<feature type="transmembrane region" description="Helical" evidence="7">
    <location>
        <begin position="193"/>
        <end position="215"/>
    </location>
</feature>
<evidence type="ECO:0000256" key="6">
    <source>
        <dbReference type="SAM" id="MobiDB-lite"/>
    </source>
</evidence>
<dbReference type="Gene3D" id="1.20.1740.10">
    <property type="entry name" value="Amino acid/polyamine transporter I"/>
    <property type="match status" value="1"/>
</dbReference>
<evidence type="ECO:0000256" key="1">
    <source>
        <dbReference type="ARBA" id="ARBA00004141"/>
    </source>
</evidence>
<feature type="transmembrane region" description="Helical" evidence="7">
    <location>
        <begin position="300"/>
        <end position="323"/>
    </location>
</feature>
<accession>A0A5C6G3G7</accession>
<organism evidence="8 9">
    <name type="scientific">Metarhizium rileyi (strain RCEF 4871)</name>
    <name type="common">Nomuraea rileyi</name>
    <dbReference type="NCBI Taxonomy" id="1649241"/>
    <lineage>
        <taxon>Eukaryota</taxon>
        <taxon>Fungi</taxon>
        <taxon>Dikarya</taxon>
        <taxon>Ascomycota</taxon>
        <taxon>Pezizomycotina</taxon>
        <taxon>Sordariomycetes</taxon>
        <taxon>Hypocreomycetidae</taxon>
        <taxon>Hypocreales</taxon>
        <taxon>Clavicipitaceae</taxon>
        <taxon>Metarhizium</taxon>
    </lineage>
</organism>
<keyword evidence="2" id="KW-0813">Transport</keyword>
<protein>
    <recommendedName>
        <fullName evidence="10">Choline transport protein</fullName>
    </recommendedName>
</protein>
<evidence type="ECO:0000256" key="5">
    <source>
        <dbReference type="ARBA" id="ARBA00023136"/>
    </source>
</evidence>
<dbReference type="EMBL" id="SBHS01000033">
    <property type="protein sequence ID" value="TWU72034.1"/>
    <property type="molecule type" value="Genomic_DNA"/>
</dbReference>
<dbReference type="Proteomes" id="UP000317257">
    <property type="component" value="Unassembled WGS sequence"/>
</dbReference>
<feature type="transmembrane region" description="Helical" evidence="7">
    <location>
        <begin position="351"/>
        <end position="375"/>
    </location>
</feature>
<dbReference type="PANTHER" id="PTHR45649">
    <property type="entry name" value="AMINO-ACID PERMEASE BAT1"/>
    <property type="match status" value="1"/>
</dbReference>
<dbReference type="PIRSF" id="PIRSF006060">
    <property type="entry name" value="AA_transporter"/>
    <property type="match status" value="1"/>
</dbReference>
<comment type="caution">
    <text evidence="8">The sequence shown here is derived from an EMBL/GenBank/DDBJ whole genome shotgun (WGS) entry which is preliminary data.</text>
</comment>
<dbReference type="InterPro" id="IPR002293">
    <property type="entry name" value="AA/rel_permease1"/>
</dbReference>
<evidence type="ECO:0000313" key="8">
    <source>
        <dbReference type="EMBL" id="TWU72034.1"/>
    </source>
</evidence>
<evidence type="ECO:0000256" key="2">
    <source>
        <dbReference type="ARBA" id="ARBA00022448"/>
    </source>
</evidence>
<dbReference type="Pfam" id="PF13520">
    <property type="entry name" value="AA_permease_2"/>
    <property type="match status" value="1"/>
</dbReference>
<feature type="transmembrane region" description="Helical" evidence="7">
    <location>
        <begin position="254"/>
        <end position="280"/>
    </location>
</feature>
<dbReference type="PANTHER" id="PTHR45649:SF7">
    <property type="entry name" value="CHOLINE TRANSPORT PROTEIN"/>
    <property type="match status" value="1"/>
</dbReference>
<feature type="transmembrane region" description="Helical" evidence="7">
    <location>
        <begin position="164"/>
        <end position="187"/>
    </location>
</feature>
<keyword evidence="4 7" id="KW-1133">Transmembrane helix</keyword>
<feature type="transmembrane region" description="Helical" evidence="7">
    <location>
        <begin position="39"/>
        <end position="61"/>
    </location>
</feature>
<feature type="compositionally biased region" description="Polar residues" evidence="6">
    <location>
        <begin position="8"/>
        <end position="26"/>
    </location>
</feature>
<feature type="transmembrane region" description="Helical" evidence="7">
    <location>
        <begin position="381"/>
        <end position="401"/>
    </location>
</feature>
<evidence type="ECO:0000256" key="3">
    <source>
        <dbReference type="ARBA" id="ARBA00022692"/>
    </source>
</evidence>
<evidence type="ECO:0008006" key="10">
    <source>
        <dbReference type="Google" id="ProtNLM"/>
    </source>
</evidence>
<gene>
    <name evidence="8" type="ORF">ED733_001386</name>
</gene>
<name>A0A5C6G3G7_METRR</name>
<comment type="subcellular location">
    <subcellularLocation>
        <location evidence="1">Membrane</location>
        <topology evidence="1">Multi-pass membrane protein</topology>
    </subcellularLocation>
</comment>
<proteinExistence type="predicted"/>
<dbReference type="AlphaFoldDB" id="A0A5C6G3G7"/>
<keyword evidence="3 7" id="KW-0812">Transmembrane</keyword>
<reference evidence="9" key="1">
    <citation type="submission" date="2018-12" db="EMBL/GenBank/DDBJ databases">
        <title>The complete genome of Metarhizium rileyi, a key fungal pathogen of Lepidoptera.</title>
        <authorList>
            <person name="Binneck E."/>
            <person name="Lastra C.C.L."/>
            <person name="Sosa-Gomez D.R."/>
        </authorList>
    </citation>
    <scope>NUCLEOTIDE SEQUENCE [LARGE SCALE GENOMIC DNA]</scope>
    <source>
        <strain evidence="9">Cep018-CH2</strain>
    </source>
</reference>
<feature type="transmembrane region" description="Helical" evidence="7">
    <location>
        <begin position="73"/>
        <end position="93"/>
    </location>
</feature>
<evidence type="ECO:0000256" key="4">
    <source>
        <dbReference type="ARBA" id="ARBA00022989"/>
    </source>
</evidence>
<sequence length="402" mass="43396">MEALGENGRSSLTIVQGQNDGSQPSSIDEHTSFETRKPFTTLSAIGTGYGATNTAVGLLLVLGSTVPMGGSPLFFWGFLLMIFVAWATATSLAELASAMPHPGGQYIWVNQLAPTSTRRALSYCTAISSWLGAVATGASACLSASTGICAIIRFLNPAFVYRRWMGFVAFQVLNLITLFCSCFERALPHISRAVLFVSVTSAAVVFLALQLEWVARRNCFPDGHKRNNWSLSCLDVVTHLAEEIPSPSTNIPKALMWSVVVGFISGALVITSVFVNVPAINAADDNSALVLFYRISGSKAIAVGIWIPILIATVGALWSIQIWQSRLSWTISRERGFPLYRYLSRIAPAPFYTPVWSLVWSAAFTAAFGCLYLGSELAFNSIISTGLLLHSGMALFGILGWD</sequence>
<feature type="region of interest" description="Disordered" evidence="6">
    <location>
        <begin position="1"/>
        <end position="30"/>
    </location>
</feature>